<reference evidence="2" key="1">
    <citation type="submission" date="2021-06" db="EMBL/GenBank/DDBJ databases">
        <authorList>
            <person name="Hodson N. C."/>
            <person name="Mongue J. A."/>
            <person name="Jaron S. K."/>
        </authorList>
    </citation>
    <scope>NUCLEOTIDE SEQUENCE</scope>
</reference>
<evidence type="ECO:0000313" key="2">
    <source>
        <dbReference type="EMBL" id="CAG7836564.1"/>
    </source>
</evidence>
<accession>A0A8J2PX27</accession>
<evidence type="ECO:0000313" key="3">
    <source>
        <dbReference type="Proteomes" id="UP000708208"/>
    </source>
</evidence>
<gene>
    <name evidence="2" type="ORF">AFUS01_LOCUS45799</name>
</gene>
<feature type="chain" id="PRO_5035279800" evidence="1">
    <location>
        <begin position="21"/>
        <end position="96"/>
    </location>
</feature>
<keyword evidence="1" id="KW-0732">Signal</keyword>
<organism evidence="2 3">
    <name type="scientific">Allacma fusca</name>
    <dbReference type="NCBI Taxonomy" id="39272"/>
    <lineage>
        <taxon>Eukaryota</taxon>
        <taxon>Metazoa</taxon>
        <taxon>Ecdysozoa</taxon>
        <taxon>Arthropoda</taxon>
        <taxon>Hexapoda</taxon>
        <taxon>Collembola</taxon>
        <taxon>Symphypleona</taxon>
        <taxon>Sminthuridae</taxon>
        <taxon>Allacma</taxon>
    </lineage>
</organism>
<evidence type="ECO:0000256" key="1">
    <source>
        <dbReference type="SAM" id="SignalP"/>
    </source>
</evidence>
<proteinExistence type="predicted"/>
<feature type="signal peptide" evidence="1">
    <location>
        <begin position="1"/>
        <end position="20"/>
    </location>
</feature>
<dbReference type="Proteomes" id="UP000708208">
    <property type="component" value="Unassembled WGS sequence"/>
</dbReference>
<name>A0A8J2PX27_9HEXA</name>
<dbReference type="AlphaFoldDB" id="A0A8J2PX27"/>
<sequence length="96" mass="10823">MKNLGILFLFFAMMLTITRCRQLQAAPTTITVGQRMLDLKPLNDTHQIVTVSSRTDTLVCTAPTKSLIRDTVDKSKFILKLENPLSQCTSTQTDYE</sequence>
<dbReference type="EMBL" id="CAJVCH010571072">
    <property type="protein sequence ID" value="CAG7836564.1"/>
    <property type="molecule type" value="Genomic_DNA"/>
</dbReference>
<comment type="caution">
    <text evidence="2">The sequence shown here is derived from an EMBL/GenBank/DDBJ whole genome shotgun (WGS) entry which is preliminary data.</text>
</comment>
<keyword evidence="3" id="KW-1185">Reference proteome</keyword>
<protein>
    <submittedName>
        <fullName evidence="2">Uncharacterized protein</fullName>
    </submittedName>
</protein>